<sequence length="319" mass="33500">MKPAFSVVFLTTLIGAGQGLLIALVAGQFYHVIGAGAAPETGGFYAVGGLLALVLLCLGLVASIFHLANPQRGWRAATRWRTSWLSREVILIPAVCGLAVLYAGIHALGWAPVLLTFGNGKALDLPMAMGFLVVAGSVALFVCTGMIYACVRFIRQWASSWTVINYLLMGLASGFTLAAAYGAVMGSGLAGFMLAGAVVLTLLALVTRAYQLWANTTAKSPSSMKSAIGLHHTQIRQITQGFMGESFNTIEFAAPGGADTVKGLTVFFLLAGFAVPAALLLSGLPALAFVCQFIGLLAERWVFFAAGSHVQNLYYQAKA</sequence>
<feature type="transmembrane region" description="Helical" evidence="1">
    <location>
        <begin position="43"/>
        <end position="68"/>
    </location>
</feature>
<keyword evidence="3" id="KW-1185">Reference proteome</keyword>
<dbReference type="PANTHER" id="PTHR38095">
    <property type="entry name" value="ANAEROBIC DIMETHYL SULFOXIDE REDUCTASE CHAIN YNFH"/>
    <property type="match status" value="1"/>
</dbReference>
<dbReference type="InterPro" id="IPR007059">
    <property type="entry name" value="DmsC"/>
</dbReference>
<dbReference type="Pfam" id="PF04976">
    <property type="entry name" value="DmsC"/>
    <property type="match status" value="1"/>
</dbReference>
<evidence type="ECO:0000256" key="1">
    <source>
        <dbReference type="SAM" id="Phobius"/>
    </source>
</evidence>
<dbReference type="GO" id="GO:0009389">
    <property type="term" value="F:dimethyl sulfoxide reductase activity"/>
    <property type="evidence" value="ECO:0007669"/>
    <property type="project" value="TreeGrafter"/>
</dbReference>
<keyword evidence="1" id="KW-1133">Transmembrane helix</keyword>
<feature type="transmembrane region" description="Helical" evidence="1">
    <location>
        <begin position="128"/>
        <end position="151"/>
    </location>
</feature>
<dbReference type="OrthoDB" id="5520897at2"/>
<comment type="caution">
    <text evidence="2">The sequence shown here is derived from an EMBL/GenBank/DDBJ whole genome shotgun (WGS) entry which is preliminary data.</text>
</comment>
<keyword evidence="1" id="KW-0472">Membrane</keyword>
<proteinExistence type="predicted"/>
<protein>
    <submittedName>
        <fullName evidence="2">DMSO reductase</fullName>
    </submittedName>
</protein>
<reference evidence="2 3" key="1">
    <citation type="submission" date="2017-11" db="EMBL/GenBank/DDBJ databases">
        <title>Draft genome sequence of magnetotactic bacterium Magnetospirillum kuznetsovii LBB-42.</title>
        <authorList>
            <person name="Grouzdev D.S."/>
            <person name="Rysina M.S."/>
            <person name="Baslerov R.V."/>
            <person name="Koziaeva V."/>
        </authorList>
    </citation>
    <scope>NUCLEOTIDE SEQUENCE [LARGE SCALE GENOMIC DNA]</scope>
    <source>
        <strain evidence="2 3">LBB-42</strain>
    </source>
</reference>
<feature type="transmembrane region" description="Helical" evidence="1">
    <location>
        <begin position="189"/>
        <end position="210"/>
    </location>
</feature>
<gene>
    <name evidence="2" type="ORF">CU669_18785</name>
</gene>
<dbReference type="PANTHER" id="PTHR38095:SF1">
    <property type="entry name" value="ANAEROBIC DIMETHYL SULFOXIDE REDUCTASE CHAIN YNFH"/>
    <property type="match status" value="1"/>
</dbReference>
<accession>A0A364NTF9</accession>
<keyword evidence="1" id="KW-0812">Transmembrane</keyword>
<feature type="transmembrane region" description="Helical" evidence="1">
    <location>
        <begin position="89"/>
        <end position="108"/>
    </location>
</feature>
<evidence type="ECO:0000313" key="3">
    <source>
        <dbReference type="Proteomes" id="UP000251075"/>
    </source>
</evidence>
<dbReference type="GO" id="GO:0019645">
    <property type="term" value="P:anaerobic electron transport chain"/>
    <property type="evidence" value="ECO:0007669"/>
    <property type="project" value="InterPro"/>
</dbReference>
<dbReference type="GO" id="GO:0009390">
    <property type="term" value="C:dimethyl sulfoxide reductase complex"/>
    <property type="evidence" value="ECO:0007669"/>
    <property type="project" value="TreeGrafter"/>
</dbReference>
<feature type="transmembrane region" description="Helical" evidence="1">
    <location>
        <begin position="163"/>
        <end position="183"/>
    </location>
</feature>
<feature type="transmembrane region" description="Helical" evidence="1">
    <location>
        <begin position="266"/>
        <end position="295"/>
    </location>
</feature>
<organism evidence="2 3">
    <name type="scientific">Paramagnetospirillum kuznetsovii</name>
    <dbReference type="NCBI Taxonomy" id="2053833"/>
    <lineage>
        <taxon>Bacteria</taxon>
        <taxon>Pseudomonadati</taxon>
        <taxon>Pseudomonadota</taxon>
        <taxon>Alphaproteobacteria</taxon>
        <taxon>Rhodospirillales</taxon>
        <taxon>Magnetospirillaceae</taxon>
        <taxon>Paramagnetospirillum</taxon>
    </lineage>
</organism>
<dbReference type="GO" id="GO:0005886">
    <property type="term" value="C:plasma membrane"/>
    <property type="evidence" value="ECO:0007669"/>
    <property type="project" value="TreeGrafter"/>
</dbReference>
<dbReference type="Proteomes" id="UP000251075">
    <property type="component" value="Unassembled WGS sequence"/>
</dbReference>
<name>A0A364NTF9_9PROT</name>
<dbReference type="AlphaFoldDB" id="A0A364NTF9"/>
<dbReference type="EMBL" id="PGTO01000025">
    <property type="protein sequence ID" value="RAU20373.1"/>
    <property type="molecule type" value="Genomic_DNA"/>
</dbReference>
<dbReference type="RefSeq" id="WP_112147133.1">
    <property type="nucleotide sequence ID" value="NZ_PGTO01000025.1"/>
</dbReference>
<evidence type="ECO:0000313" key="2">
    <source>
        <dbReference type="EMBL" id="RAU20373.1"/>
    </source>
</evidence>